<evidence type="ECO:0000313" key="1">
    <source>
        <dbReference type="EMBL" id="EAR15419.1"/>
    </source>
</evidence>
<proteinExistence type="predicted"/>
<organism evidence="1 2">
    <name type="scientific">Robiginitalea biformata (strain ATCC BAA-864 / DSM 15991 / KCTC 12146 / HTCC2501)</name>
    <dbReference type="NCBI Taxonomy" id="313596"/>
    <lineage>
        <taxon>Bacteria</taxon>
        <taxon>Pseudomonadati</taxon>
        <taxon>Bacteroidota</taxon>
        <taxon>Flavobacteriia</taxon>
        <taxon>Flavobacteriales</taxon>
        <taxon>Flavobacteriaceae</taxon>
        <taxon>Robiginitalea</taxon>
    </lineage>
</organism>
<dbReference type="KEGG" id="rbi:RB2501_13864"/>
<keyword evidence="2" id="KW-1185">Reference proteome</keyword>
<dbReference type="AlphaFoldDB" id="A4CKM0"/>
<reference evidence="1 2" key="1">
    <citation type="journal article" date="2009" name="J. Bacteriol.">
        <title>Complete genome sequence of Robiginitalea biformata HTCC2501.</title>
        <authorList>
            <person name="Oh H.M."/>
            <person name="Giovannoni S.J."/>
            <person name="Lee K."/>
            <person name="Ferriera S."/>
            <person name="Johnson J."/>
            <person name="Cho J.C."/>
        </authorList>
    </citation>
    <scope>NUCLEOTIDE SEQUENCE [LARGE SCALE GENOMIC DNA]</scope>
    <source>
        <strain evidence="2">ATCC BAA-864 / HTCC2501 / KCTC 12146</strain>
    </source>
</reference>
<dbReference type="Proteomes" id="UP000009049">
    <property type="component" value="Chromosome"/>
</dbReference>
<gene>
    <name evidence="1" type="ordered locus">RB2501_13864</name>
</gene>
<dbReference type="RefSeq" id="WP_015754736.1">
    <property type="nucleotide sequence ID" value="NC_013222.1"/>
</dbReference>
<evidence type="ECO:0000313" key="2">
    <source>
        <dbReference type="Proteomes" id="UP000009049"/>
    </source>
</evidence>
<dbReference type="EMBL" id="CP001712">
    <property type="protein sequence ID" value="EAR15419.1"/>
    <property type="molecule type" value="Genomic_DNA"/>
</dbReference>
<sequence length="106" mass="12183">MEKLDDEIKAEEQAVLIRAIIPMITQLDTDFCRQAAERFMSQASRQEAIAALNPSHPLIKNEILRAKGVALEHLCDYVKKLKRIDELEKQCSGDRETLREIQALFM</sequence>
<dbReference type="HOGENOM" id="CLU_2221230_0_0_10"/>
<protein>
    <submittedName>
        <fullName evidence="1">Uncharacterized protein</fullName>
    </submittedName>
</protein>
<name>A4CKM0_ROBBH</name>
<dbReference type="STRING" id="313596.RB2501_13864"/>
<accession>A4CKM0</accession>